<evidence type="ECO:0000256" key="2">
    <source>
        <dbReference type="ARBA" id="ARBA00022692"/>
    </source>
</evidence>
<feature type="domain" description="Major facilitator superfamily (MFS) profile" evidence="6">
    <location>
        <begin position="28"/>
        <end position="522"/>
    </location>
</feature>
<evidence type="ECO:0000313" key="8">
    <source>
        <dbReference type="Proteomes" id="UP000235965"/>
    </source>
</evidence>
<dbReference type="Gene3D" id="1.20.1250.20">
    <property type="entry name" value="MFS general substrate transporter like domains"/>
    <property type="match status" value="1"/>
</dbReference>
<dbReference type="PROSITE" id="PS50850">
    <property type="entry name" value="MFS"/>
    <property type="match status" value="1"/>
</dbReference>
<feature type="transmembrane region" description="Helical" evidence="5">
    <location>
        <begin position="465"/>
        <end position="484"/>
    </location>
</feature>
<feature type="transmembrane region" description="Helical" evidence="5">
    <location>
        <begin position="399"/>
        <end position="420"/>
    </location>
</feature>
<reference evidence="7 8" key="1">
    <citation type="submission" date="2017-12" db="EMBL/GenBank/DDBJ databases">
        <title>Hemimetabolous genomes reveal molecular basis of termite eusociality.</title>
        <authorList>
            <person name="Harrison M.C."/>
            <person name="Jongepier E."/>
            <person name="Robertson H.M."/>
            <person name="Arning N."/>
            <person name="Bitard-Feildel T."/>
            <person name="Chao H."/>
            <person name="Childers C.P."/>
            <person name="Dinh H."/>
            <person name="Doddapaneni H."/>
            <person name="Dugan S."/>
            <person name="Gowin J."/>
            <person name="Greiner C."/>
            <person name="Han Y."/>
            <person name="Hu H."/>
            <person name="Hughes D.S.T."/>
            <person name="Huylmans A.-K."/>
            <person name="Kemena C."/>
            <person name="Kremer L.P.M."/>
            <person name="Lee S.L."/>
            <person name="Lopez-Ezquerra A."/>
            <person name="Mallet L."/>
            <person name="Monroy-Kuhn J.M."/>
            <person name="Moser A."/>
            <person name="Murali S.C."/>
            <person name="Muzny D.M."/>
            <person name="Otani S."/>
            <person name="Piulachs M.-D."/>
            <person name="Poelchau M."/>
            <person name="Qu J."/>
            <person name="Schaub F."/>
            <person name="Wada-Katsumata A."/>
            <person name="Worley K.C."/>
            <person name="Xie Q."/>
            <person name="Ylla G."/>
            <person name="Poulsen M."/>
            <person name="Gibbs R.A."/>
            <person name="Schal C."/>
            <person name="Richards S."/>
            <person name="Belles X."/>
            <person name="Korb J."/>
            <person name="Bornberg-Bauer E."/>
        </authorList>
    </citation>
    <scope>NUCLEOTIDE SEQUENCE [LARGE SCALE GENOMIC DNA]</scope>
    <source>
        <tissue evidence="7">Whole body</tissue>
    </source>
</reference>
<dbReference type="Pfam" id="PF00083">
    <property type="entry name" value="Sugar_tr"/>
    <property type="match status" value="2"/>
</dbReference>
<feature type="transmembrane region" description="Helical" evidence="5">
    <location>
        <begin position="367"/>
        <end position="392"/>
    </location>
</feature>
<feature type="transmembrane region" description="Helical" evidence="5">
    <location>
        <begin position="28"/>
        <end position="54"/>
    </location>
</feature>
<name>A0A2J7QL19_9NEOP</name>
<keyword evidence="8" id="KW-1185">Reference proteome</keyword>
<dbReference type="InParanoid" id="A0A2J7QL19"/>
<feature type="transmembrane region" description="Helical" evidence="5">
    <location>
        <begin position="101"/>
        <end position="120"/>
    </location>
</feature>
<dbReference type="PROSITE" id="PS00217">
    <property type="entry name" value="SUGAR_TRANSPORT_2"/>
    <property type="match status" value="1"/>
</dbReference>
<dbReference type="AlphaFoldDB" id="A0A2J7QL19"/>
<dbReference type="InterPro" id="IPR020846">
    <property type="entry name" value="MFS_dom"/>
</dbReference>
<comment type="caution">
    <text evidence="7">The sequence shown here is derived from an EMBL/GenBank/DDBJ whole genome shotgun (WGS) entry which is preliminary data.</text>
</comment>
<feature type="transmembrane region" description="Helical" evidence="5">
    <location>
        <begin position="190"/>
        <end position="210"/>
    </location>
</feature>
<keyword evidence="2 5" id="KW-0812">Transmembrane</keyword>
<comment type="subcellular location">
    <subcellularLocation>
        <location evidence="1">Membrane</location>
        <topology evidence="1">Multi-pass membrane protein</topology>
    </subcellularLocation>
</comment>
<evidence type="ECO:0000256" key="4">
    <source>
        <dbReference type="ARBA" id="ARBA00023136"/>
    </source>
</evidence>
<proteinExistence type="predicted"/>
<feature type="transmembrane region" description="Helical" evidence="5">
    <location>
        <begin position="74"/>
        <end position="94"/>
    </location>
</feature>
<dbReference type="InterPro" id="IPR050549">
    <property type="entry name" value="MFS_Trehalose_Transporter"/>
</dbReference>
<keyword evidence="3 5" id="KW-1133">Transmembrane helix</keyword>
<feature type="transmembrane region" description="Helical" evidence="5">
    <location>
        <begin position="157"/>
        <end position="178"/>
    </location>
</feature>
<feature type="transmembrane region" description="Helical" evidence="5">
    <location>
        <begin position="496"/>
        <end position="516"/>
    </location>
</feature>
<dbReference type="GO" id="GO:0016020">
    <property type="term" value="C:membrane"/>
    <property type="evidence" value="ECO:0007669"/>
    <property type="project" value="UniProtKB-SubCell"/>
</dbReference>
<accession>A0A2J7QL19</accession>
<evidence type="ECO:0000256" key="5">
    <source>
        <dbReference type="SAM" id="Phobius"/>
    </source>
</evidence>
<sequence>MTRQEFDLGNSKKGSFAFSSFRIKLPQILANVAANLLVLDLCMAIAFTTVLIAATLDAKEDLSINENQASWLGSIAFICQPIGSLISGLIVEFFGRKWSMILVNIPFLAGWLLYCFSTSITTLFTANIILGMGIGFMEAPIMTYLGETCQPHLRALITSFPGITCQISVFVVFLMGNITDWRTAAGMNAALPIITVLYTLMMPETPIWLLSRGRYEDAEKALCWLRGWVTPDVVSEEFNQLVMYSNAVNKTNFPVTTVGPVTSRTQEGRSPRITEGYENKGFELDSTATGDVQQSKATMSDYQSELRDDDNSAHCSLDRWKEMLKPQTLRPLGIVNPCFFLLHWGGLSSIKPYLVHVLQNFGLGEAASWTTVGSGVTSVAGGVCLFVLVHWVGKRKLSLVALAGSAACCLVITIYSYIVLRPGGATDQAVPWVPLTMVVMLAFFNSLFFYIPWNWLSEIFPFRTRGISSGFSAAMCYVFLFAASKTYLDMEQNLQIYGSFLIFTAINVLGFFFVYWRVPDTEGKTLVEIEAYFSR</sequence>
<dbReference type="PANTHER" id="PTHR48021">
    <property type="match status" value="1"/>
</dbReference>
<feature type="transmembrane region" description="Helical" evidence="5">
    <location>
        <begin position="432"/>
        <end position="453"/>
    </location>
</feature>
<feature type="transmembrane region" description="Helical" evidence="5">
    <location>
        <begin position="126"/>
        <end position="145"/>
    </location>
</feature>
<feature type="transmembrane region" description="Helical" evidence="5">
    <location>
        <begin position="329"/>
        <end position="347"/>
    </location>
</feature>
<evidence type="ECO:0000259" key="6">
    <source>
        <dbReference type="PROSITE" id="PS50850"/>
    </source>
</evidence>
<dbReference type="OrthoDB" id="6133115at2759"/>
<dbReference type="SUPFAM" id="SSF103473">
    <property type="entry name" value="MFS general substrate transporter"/>
    <property type="match status" value="1"/>
</dbReference>
<dbReference type="EMBL" id="NEVH01013254">
    <property type="protein sequence ID" value="PNF29284.1"/>
    <property type="molecule type" value="Genomic_DNA"/>
</dbReference>
<evidence type="ECO:0000256" key="3">
    <source>
        <dbReference type="ARBA" id="ARBA00022989"/>
    </source>
</evidence>
<dbReference type="InterPro" id="IPR005829">
    <property type="entry name" value="Sugar_transporter_CS"/>
</dbReference>
<dbReference type="InterPro" id="IPR036259">
    <property type="entry name" value="MFS_trans_sf"/>
</dbReference>
<gene>
    <name evidence="7" type="ORF">B7P43_G08957</name>
</gene>
<dbReference type="GO" id="GO:0022857">
    <property type="term" value="F:transmembrane transporter activity"/>
    <property type="evidence" value="ECO:0007669"/>
    <property type="project" value="InterPro"/>
</dbReference>
<dbReference type="Proteomes" id="UP000235965">
    <property type="component" value="Unassembled WGS sequence"/>
</dbReference>
<dbReference type="PANTHER" id="PTHR48021:SF39">
    <property type="entry name" value="MAJOR FACILITATOR SUPERFAMILY (MFS) PROFILE DOMAIN-CONTAINING PROTEIN"/>
    <property type="match status" value="1"/>
</dbReference>
<keyword evidence="4 5" id="KW-0472">Membrane</keyword>
<dbReference type="STRING" id="105785.A0A2J7QL19"/>
<organism evidence="7 8">
    <name type="scientific">Cryptotermes secundus</name>
    <dbReference type="NCBI Taxonomy" id="105785"/>
    <lineage>
        <taxon>Eukaryota</taxon>
        <taxon>Metazoa</taxon>
        <taxon>Ecdysozoa</taxon>
        <taxon>Arthropoda</taxon>
        <taxon>Hexapoda</taxon>
        <taxon>Insecta</taxon>
        <taxon>Pterygota</taxon>
        <taxon>Neoptera</taxon>
        <taxon>Polyneoptera</taxon>
        <taxon>Dictyoptera</taxon>
        <taxon>Blattodea</taxon>
        <taxon>Blattoidea</taxon>
        <taxon>Termitoidae</taxon>
        <taxon>Kalotermitidae</taxon>
        <taxon>Cryptotermitinae</taxon>
        <taxon>Cryptotermes</taxon>
    </lineage>
</organism>
<dbReference type="InterPro" id="IPR005828">
    <property type="entry name" value="MFS_sugar_transport-like"/>
</dbReference>
<evidence type="ECO:0000256" key="1">
    <source>
        <dbReference type="ARBA" id="ARBA00004141"/>
    </source>
</evidence>
<evidence type="ECO:0000313" key="7">
    <source>
        <dbReference type="EMBL" id="PNF29284.1"/>
    </source>
</evidence>
<protein>
    <recommendedName>
        <fullName evidence="6">Major facilitator superfamily (MFS) profile domain-containing protein</fullName>
    </recommendedName>
</protein>